<keyword evidence="1 4" id="KW-0732">Signal</keyword>
<keyword evidence="7" id="KW-1185">Reference proteome</keyword>
<name>A0ABV6QIK1_9ACTN</name>
<protein>
    <submittedName>
        <fullName evidence="6">LamG domain-containing protein</fullName>
    </submittedName>
</protein>
<feature type="chain" id="PRO_5047459689" evidence="4">
    <location>
        <begin position="25"/>
        <end position="730"/>
    </location>
</feature>
<feature type="signal peptide" evidence="4">
    <location>
        <begin position="1"/>
        <end position="24"/>
    </location>
</feature>
<evidence type="ECO:0000259" key="5">
    <source>
        <dbReference type="SMART" id="SM00560"/>
    </source>
</evidence>
<evidence type="ECO:0000256" key="1">
    <source>
        <dbReference type="ARBA" id="ARBA00022729"/>
    </source>
</evidence>
<organism evidence="6 7">
    <name type="scientific">Kribbella deserti</name>
    <dbReference type="NCBI Taxonomy" id="1926257"/>
    <lineage>
        <taxon>Bacteria</taxon>
        <taxon>Bacillati</taxon>
        <taxon>Actinomycetota</taxon>
        <taxon>Actinomycetes</taxon>
        <taxon>Propionibacteriales</taxon>
        <taxon>Kribbellaceae</taxon>
        <taxon>Kribbella</taxon>
    </lineage>
</organism>
<feature type="domain" description="LamG-like jellyroll fold" evidence="5">
    <location>
        <begin position="581"/>
        <end position="721"/>
    </location>
</feature>
<feature type="compositionally biased region" description="Polar residues" evidence="3">
    <location>
        <begin position="563"/>
        <end position="576"/>
    </location>
</feature>
<evidence type="ECO:0000256" key="2">
    <source>
        <dbReference type="ARBA" id="ARBA00023157"/>
    </source>
</evidence>
<feature type="compositionally biased region" description="Low complexity" evidence="3">
    <location>
        <begin position="532"/>
        <end position="547"/>
    </location>
</feature>
<evidence type="ECO:0000313" key="6">
    <source>
        <dbReference type="EMBL" id="MFC0624469.1"/>
    </source>
</evidence>
<feature type="region of interest" description="Disordered" evidence="3">
    <location>
        <begin position="532"/>
        <end position="576"/>
    </location>
</feature>
<evidence type="ECO:0000256" key="3">
    <source>
        <dbReference type="SAM" id="MobiDB-lite"/>
    </source>
</evidence>
<dbReference type="RefSeq" id="WP_380045875.1">
    <property type="nucleotide sequence ID" value="NZ_JBHLTC010000011.1"/>
</dbReference>
<dbReference type="Pfam" id="PF17164">
    <property type="entry name" value="DUF5122"/>
    <property type="match status" value="1"/>
</dbReference>
<dbReference type="InterPro" id="IPR013431">
    <property type="entry name" value="Delta_60_rpt"/>
</dbReference>
<proteinExistence type="predicted"/>
<gene>
    <name evidence="6" type="ORF">ACFFGN_10390</name>
</gene>
<keyword evidence="2" id="KW-1015">Disulfide bond</keyword>
<dbReference type="Pfam" id="PF13385">
    <property type="entry name" value="Laminin_G_3"/>
    <property type="match status" value="1"/>
</dbReference>
<dbReference type="Proteomes" id="UP001589890">
    <property type="component" value="Unassembled WGS sequence"/>
</dbReference>
<dbReference type="SUPFAM" id="SSF49899">
    <property type="entry name" value="Concanavalin A-like lectins/glucanases"/>
    <property type="match status" value="1"/>
</dbReference>
<dbReference type="Gene3D" id="2.60.120.200">
    <property type="match status" value="1"/>
</dbReference>
<sequence length="730" mass="76221">MRKVCLFVLGALLVALLPSLPAQSTGASLGANPQPIWQTNADVRILAVSGGKVYAGGRFTTVRPPGSAPGTNEVSRTYLARFDALTGALDMGFNPVLNDAVYSIAASADGSRIFVGGDFTTVNGQSRRKLAAFDAATGALSSQWRPSASWRVKAIEVRDNTVWLGGSFSLVNNVERLRLAAVTADTATLLPWAPEPNNEVYALALSDDGSKLYAGGPFTNIDGTPANTVASLNPGTGALQPFPAASAIPQPSGSCISRVRDITTHGNQVFFANSGDGGGCFDGTFAAAVDTGALLWKNNCLGATEAIEYVNGWLYKGSHAHDCANLGGGNFPQGAGYRFLLAQDINTGAIGPWTPNTDAGPPTEVGPLAMATDGGNLWVGGDFNLVNGGGQQGITRFISTGPGAAPAKPAAPKVFSPKPGEVKINVQTVYDADDTTLTYKLYRGFNKELIHTWTGFAEWWRKEQLTYTDAGLPVGSDQIYRVEVTDGANTVLSNYSAHIIVSGTTANYTGQVIADNPTNLYWRLGDASGSTSAADSSGSGNTGASSNVTYNQPGRTADGNRAATFSSSGRINGSKVSNSDAAFSVEAWVRTSSLLGGRILGFGNSLAGTSSMSDRMLYVDSNNRVRFGVRSGGIKTIGSPGSIANGQWHHVVGTFEPGSMKLYVDGALVATGVTPGIADIYRGYWRAGTDSLNGWPNRPLSAGLSGTLDELAVYPFALTAQQVLTHYQTS</sequence>
<reference evidence="6 7" key="1">
    <citation type="submission" date="2024-09" db="EMBL/GenBank/DDBJ databases">
        <authorList>
            <person name="Sun Q."/>
            <person name="Mori K."/>
        </authorList>
    </citation>
    <scope>NUCLEOTIDE SEQUENCE [LARGE SCALE GENOMIC DNA]</scope>
    <source>
        <strain evidence="6 7">CGMCC 1.15906</strain>
    </source>
</reference>
<dbReference type="SUPFAM" id="SSF63825">
    <property type="entry name" value="YWTD domain"/>
    <property type="match status" value="1"/>
</dbReference>
<dbReference type="InterPro" id="IPR013320">
    <property type="entry name" value="ConA-like_dom_sf"/>
</dbReference>
<dbReference type="SMART" id="SM00560">
    <property type="entry name" value="LamGL"/>
    <property type="match status" value="1"/>
</dbReference>
<dbReference type="InterPro" id="IPR006558">
    <property type="entry name" value="LamG-like"/>
</dbReference>
<comment type="caution">
    <text evidence="6">The sequence shown here is derived from an EMBL/GenBank/DDBJ whole genome shotgun (WGS) entry which is preliminary data.</text>
</comment>
<accession>A0ABV6QIK1</accession>
<evidence type="ECO:0000256" key="4">
    <source>
        <dbReference type="SAM" id="SignalP"/>
    </source>
</evidence>
<dbReference type="EMBL" id="JBHLTC010000011">
    <property type="protein sequence ID" value="MFC0624469.1"/>
    <property type="molecule type" value="Genomic_DNA"/>
</dbReference>
<evidence type="ECO:0000313" key="7">
    <source>
        <dbReference type="Proteomes" id="UP001589890"/>
    </source>
</evidence>